<protein>
    <submittedName>
        <fullName evidence="1">Aminodeoxychorismate lyase</fullName>
    </submittedName>
</protein>
<organism evidence="1 2">
    <name type="scientific">Ophiostoma piceae (strain UAMH 11346)</name>
    <name type="common">Sap stain fungus</name>
    <dbReference type="NCBI Taxonomy" id="1262450"/>
    <lineage>
        <taxon>Eukaryota</taxon>
        <taxon>Fungi</taxon>
        <taxon>Dikarya</taxon>
        <taxon>Ascomycota</taxon>
        <taxon>Pezizomycotina</taxon>
        <taxon>Sordariomycetes</taxon>
        <taxon>Sordariomycetidae</taxon>
        <taxon>Ophiostomatales</taxon>
        <taxon>Ophiostomataceae</taxon>
        <taxon>Ophiostoma</taxon>
    </lineage>
</organism>
<accession>S3C8E8</accession>
<dbReference type="Proteomes" id="UP000016923">
    <property type="component" value="Unassembled WGS sequence"/>
</dbReference>
<dbReference type="InterPro" id="IPR043132">
    <property type="entry name" value="BCAT-like_C"/>
</dbReference>
<dbReference type="InterPro" id="IPR001544">
    <property type="entry name" value="Aminotrans_IV"/>
</dbReference>
<dbReference type="SUPFAM" id="SSF56752">
    <property type="entry name" value="D-aminoacid aminotransferase-like PLP-dependent enzymes"/>
    <property type="match status" value="1"/>
</dbReference>
<dbReference type="OrthoDB" id="5288718at2759"/>
<sequence>MAASGDGSPFELFSSVRYDVQLREVAGNREYNYAGWNYRRLSPYYMLDFHRDRLLRAATHWGWEAAVAVVWGDDGLRRLEQVLNDAVGIGAQSTVPHETLNEPKRCKITLGHEGKLDVEVSSTPPATLACLFPLQFPSPGFMLGAGPPVSNQPISDVPGLMKDMRTAMGKQPYEVIVDADTTPSSVHTHYKTTRRQMYDAARQRAGITGPEPREVLLVNADNGTIMDGSITTAYFWRQGIWVTPPVPPRYAEASGSGGLDGTTRRWSIERIVEEDVIQASSLRNGEECWISNGVRGFIYGRIRLRASHDEATCFIVICCYLCYYLWICYRRYYYYFCNFTTTLPLFTA</sequence>
<dbReference type="InterPro" id="IPR036038">
    <property type="entry name" value="Aminotransferase-like"/>
</dbReference>
<dbReference type="VEuPathDB" id="FungiDB:F503_00979"/>
<reference evidence="1 2" key="1">
    <citation type="journal article" date="2013" name="BMC Genomics">
        <title>The genome and transcriptome of the pine saprophyte Ophiostoma piceae, and a comparison with the bark beetle-associated pine pathogen Grosmannia clavigera.</title>
        <authorList>
            <person name="Haridas S."/>
            <person name="Wang Y."/>
            <person name="Lim L."/>
            <person name="Massoumi Alamouti S."/>
            <person name="Jackman S."/>
            <person name="Docking R."/>
            <person name="Robertson G."/>
            <person name="Birol I."/>
            <person name="Bohlmann J."/>
            <person name="Breuil C."/>
        </authorList>
    </citation>
    <scope>NUCLEOTIDE SEQUENCE [LARGE SCALE GENOMIC DNA]</scope>
    <source>
        <strain evidence="1 2">UAMH 11346</strain>
    </source>
</reference>
<dbReference type="OMA" id="VWLSNGV"/>
<evidence type="ECO:0000313" key="1">
    <source>
        <dbReference type="EMBL" id="EPE08196.1"/>
    </source>
</evidence>
<dbReference type="GO" id="GO:0016829">
    <property type="term" value="F:lyase activity"/>
    <property type="evidence" value="ECO:0007669"/>
    <property type="project" value="UniProtKB-KW"/>
</dbReference>
<keyword evidence="2" id="KW-1185">Reference proteome</keyword>
<dbReference type="Pfam" id="PF01063">
    <property type="entry name" value="Aminotran_4"/>
    <property type="match status" value="1"/>
</dbReference>
<dbReference type="EMBL" id="KE148149">
    <property type="protein sequence ID" value="EPE08196.1"/>
    <property type="molecule type" value="Genomic_DNA"/>
</dbReference>
<dbReference type="HOGENOM" id="CLU_020844_6_0_1"/>
<name>S3C8E8_OPHP1</name>
<proteinExistence type="predicted"/>
<dbReference type="AlphaFoldDB" id="S3C8E8"/>
<gene>
    <name evidence="1" type="ORF">F503_00979</name>
</gene>
<dbReference type="STRING" id="1262450.S3C8E8"/>
<evidence type="ECO:0000313" key="2">
    <source>
        <dbReference type="Proteomes" id="UP000016923"/>
    </source>
</evidence>
<keyword evidence="1" id="KW-0456">Lyase</keyword>
<dbReference type="eggNOG" id="ENOG502QQMK">
    <property type="taxonomic scope" value="Eukaryota"/>
</dbReference>
<dbReference type="Gene3D" id="3.20.10.10">
    <property type="entry name" value="D-amino Acid Aminotransferase, subunit A, domain 2"/>
    <property type="match status" value="1"/>
</dbReference>